<gene>
    <name evidence="1" type="ORF">Hyperionvirus16_32</name>
</gene>
<evidence type="ECO:0000313" key="1">
    <source>
        <dbReference type="EMBL" id="AYV84057.1"/>
    </source>
</evidence>
<sequence length="218" mass="25309">MTKYSIADAISAGLNVEPIGLLRSFTETDPQLSFHQIPIYFEHIKQSLKWQSTNIISENFLSNELCYFIEDARPRIIFCVDPNNSSTPQGRFIYIVSSINEIGLAGPEYIRESEMKKQFETDGFLLWEAYSYEIMFKNYKLKYGTFRKFYPNHNLKLFRDDDLLCCEYNTSKGIKYLKLLHNSYVGRLSKTFDALPIVLLNIISSYVLGELLMGITKI</sequence>
<name>A0A3G5A9W7_9VIRU</name>
<protein>
    <submittedName>
        <fullName evidence="1">Uncharacterized protein</fullName>
    </submittedName>
</protein>
<proteinExistence type="predicted"/>
<organism evidence="1">
    <name type="scientific">Hyperionvirus sp</name>
    <dbReference type="NCBI Taxonomy" id="2487770"/>
    <lineage>
        <taxon>Viruses</taxon>
        <taxon>Varidnaviria</taxon>
        <taxon>Bamfordvirae</taxon>
        <taxon>Nucleocytoviricota</taxon>
        <taxon>Megaviricetes</taxon>
        <taxon>Imitervirales</taxon>
        <taxon>Mimiviridae</taxon>
        <taxon>Klosneuvirinae</taxon>
    </lineage>
</organism>
<accession>A0A3G5A9W7</accession>
<reference evidence="1" key="1">
    <citation type="submission" date="2018-10" db="EMBL/GenBank/DDBJ databases">
        <title>Hidden diversity of soil giant viruses.</title>
        <authorList>
            <person name="Schulz F."/>
            <person name="Alteio L."/>
            <person name="Goudeau D."/>
            <person name="Ryan E.M."/>
            <person name="Malmstrom R.R."/>
            <person name="Blanchard J."/>
            <person name="Woyke T."/>
        </authorList>
    </citation>
    <scope>NUCLEOTIDE SEQUENCE</scope>
    <source>
        <strain evidence="1">HYV1</strain>
    </source>
</reference>
<dbReference type="EMBL" id="MK072398">
    <property type="protein sequence ID" value="AYV84057.1"/>
    <property type="molecule type" value="Genomic_DNA"/>
</dbReference>